<sequence>MKRKSIIIGSIIVLAVIVTFIAIAVSGNEKTEETTADTTEATTTQEETETTVSREGMMHSNLTGEWVDNSIGMRRPAAVMLNNIKVAVPQSGISKASIVYEAPVEGGITRLLGVFENYDGLDKIGSVRSARTYYVYLAMEFDAIYLHYGSAHYADSLLNSDAVSNLSGLSGIGSTVYYRTSDRPAPHNAYTSATGITNGISALGYRTQTDSAYESHFVFTGDGESNSLEGGIPAGKISVGYRINNPWFEFNPADGLYYRFQYGAPHTDQMDGSQLAYKNVLIQYCNYSYYDGNGYLNIDVNGGGSGVFISNGKAVDITWNKESTSNRARYFDSSGNEIILNQGKTWVCIVLNDAKDSVSISETTD</sequence>
<protein>
    <recommendedName>
        <fullName evidence="7">DUF3048 domain-containing protein</fullName>
    </recommendedName>
</protein>
<keyword evidence="2" id="KW-1133">Transmembrane helix</keyword>
<dbReference type="InterPro" id="IPR023158">
    <property type="entry name" value="YerB-like_sf"/>
</dbReference>
<organism evidence="5 6">
    <name type="scientific">Parasporobacterium paucivorans DSM 15970</name>
    <dbReference type="NCBI Taxonomy" id="1122934"/>
    <lineage>
        <taxon>Bacteria</taxon>
        <taxon>Bacillati</taxon>
        <taxon>Bacillota</taxon>
        <taxon>Clostridia</taxon>
        <taxon>Lachnospirales</taxon>
        <taxon>Lachnospiraceae</taxon>
        <taxon>Parasporobacterium</taxon>
    </lineage>
</organism>
<dbReference type="STRING" id="1122934.SAMN02745691_00026"/>
<feature type="transmembrane region" description="Helical" evidence="2">
    <location>
        <begin position="7"/>
        <end position="25"/>
    </location>
</feature>
<dbReference type="Gene3D" id="3.50.90.10">
    <property type="entry name" value="YerB-like"/>
    <property type="match status" value="1"/>
</dbReference>
<feature type="domain" description="DUF3048" evidence="3">
    <location>
        <begin position="62"/>
        <end position="205"/>
    </location>
</feature>
<evidence type="ECO:0000259" key="4">
    <source>
        <dbReference type="Pfam" id="PF17479"/>
    </source>
</evidence>
<dbReference type="EMBL" id="FQYT01000002">
    <property type="protein sequence ID" value="SHI30273.1"/>
    <property type="molecule type" value="Genomic_DNA"/>
</dbReference>
<evidence type="ECO:0000256" key="2">
    <source>
        <dbReference type="SAM" id="Phobius"/>
    </source>
</evidence>
<proteinExistence type="predicted"/>
<keyword evidence="2" id="KW-0472">Membrane</keyword>
<feature type="compositionally biased region" description="Low complexity" evidence="1">
    <location>
        <begin position="36"/>
        <end position="45"/>
    </location>
</feature>
<reference evidence="5 6" key="1">
    <citation type="submission" date="2016-11" db="EMBL/GenBank/DDBJ databases">
        <authorList>
            <person name="Jaros S."/>
            <person name="Januszkiewicz K."/>
            <person name="Wedrychowicz H."/>
        </authorList>
    </citation>
    <scope>NUCLEOTIDE SEQUENCE [LARGE SCALE GENOMIC DNA]</scope>
    <source>
        <strain evidence="5 6">DSM 15970</strain>
    </source>
</reference>
<evidence type="ECO:0000259" key="3">
    <source>
        <dbReference type="Pfam" id="PF11258"/>
    </source>
</evidence>
<name>A0A1M6A241_9FIRM</name>
<gene>
    <name evidence="5" type="ORF">SAMN02745691_00026</name>
</gene>
<keyword evidence="6" id="KW-1185">Reference proteome</keyword>
<evidence type="ECO:0008006" key="7">
    <source>
        <dbReference type="Google" id="ProtNLM"/>
    </source>
</evidence>
<evidence type="ECO:0000313" key="5">
    <source>
        <dbReference type="EMBL" id="SHI30273.1"/>
    </source>
</evidence>
<feature type="region of interest" description="Disordered" evidence="1">
    <location>
        <begin position="29"/>
        <end position="52"/>
    </location>
</feature>
<dbReference type="SUPFAM" id="SSF159774">
    <property type="entry name" value="YerB-like"/>
    <property type="match status" value="1"/>
</dbReference>
<dbReference type="OrthoDB" id="9779102at2"/>
<dbReference type="InterPro" id="IPR021416">
    <property type="entry name" value="DUF3048_N"/>
</dbReference>
<dbReference type="Pfam" id="PF17479">
    <property type="entry name" value="DUF3048_C"/>
    <property type="match status" value="1"/>
</dbReference>
<dbReference type="AlphaFoldDB" id="A0A1M6A241"/>
<dbReference type="InterPro" id="IPR035328">
    <property type="entry name" value="DUF3048_C"/>
</dbReference>
<evidence type="ECO:0000313" key="6">
    <source>
        <dbReference type="Proteomes" id="UP000184342"/>
    </source>
</evidence>
<evidence type="ECO:0000256" key="1">
    <source>
        <dbReference type="SAM" id="MobiDB-lite"/>
    </source>
</evidence>
<dbReference type="RefSeq" id="WP_094757228.1">
    <property type="nucleotide sequence ID" value="NZ_FQYT01000002.1"/>
</dbReference>
<dbReference type="Pfam" id="PF11258">
    <property type="entry name" value="DUF3048"/>
    <property type="match status" value="1"/>
</dbReference>
<keyword evidence="2" id="KW-0812">Transmembrane</keyword>
<feature type="domain" description="DUF3048" evidence="4">
    <location>
        <begin position="239"/>
        <end position="347"/>
    </location>
</feature>
<dbReference type="Proteomes" id="UP000184342">
    <property type="component" value="Unassembled WGS sequence"/>
</dbReference>
<accession>A0A1M6A241</accession>